<dbReference type="KEGG" id="pds:CAY62_19140"/>
<dbReference type="GO" id="GO:0051604">
    <property type="term" value="P:protein maturation"/>
    <property type="evidence" value="ECO:0007669"/>
    <property type="project" value="TreeGrafter"/>
</dbReference>
<dbReference type="EMBL" id="VZUQ01000040">
    <property type="protein sequence ID" value="KAB1182640.1"/>
    <property type="molecule type" value="Genomic_DNA"/>
</dbReference>
<proteinExistence type="inferred from homology"/>
<accession>A0A1C3DSJ6</accession>
<name>A0A1C3DSJ6_PHODD</name>
<gene>
    <name evidence="2" type="ORF">F6450_05875</name>
    <name evidence="3" type="ORF">HWA77_06175</name>
</gene>
<sequence length="84" mass="9323">MCLCIPSSVIELYPDETAALVETMGVQRKVSTHLIAEPIELGDHLLVHVGFAISKINAKEAQESLEMYKLILADMERQELEGLV</sequence>
<dbReference type="InterPro" id="IPR001109">
    <property type="entry name" value="Hydrogenase_HupF/HypC"/>
</dbReference>
<protein>
    <submittedName>
        <fullName evidence="2">HypC/HybG/HupF family hydrogenase formation chaperone</fullName>
    </submittedName>
</protein>
<evidence type="ECO:0000313" key="2">
    <source>
        <dbReference type="EMBL" id="KAB1182640.1"/>
    </source>
</evidence>
<dbReference type="Proteomes" id="UP000480943">
    <property type="component" value="Unassembled WGS sequence"/>
</dbReference>
<dbReference type="PANTHER" id="PTHR35177:SF2">
    <property type="entry name" value="HYDROGENASE MATURATION FACTOR HYBG"/>
    <property type="match status" value="1"/>
</dbReference>
<dbReference type="EMBL" id="JABXOR010000390">
    <property type="protein sequence ID" value="NVO99795.1"/>
    <property type="molecule type" value="Genomic_DNA"/>
</dbReference>
<dbReference type="PRINTS" id="PR00445">
    <property type="entry name" value="HUPFHYPC"/>
</dbReference>
<dbReference type="Proteomes" id="UP000533429">
    <property type="component" value="Unassembled WGS sequence"/>
</dbReference>
<comment type="similarity">
    <text evidence="1">Belongs to the HupF/HypC family.</text>
</comment>
<dbReference type="Gene3D" id="2.30.30.140">
    <property type="match status" value="1"/>
</dbReference>
<dbReference type="PANTHER" id="PTHR35177">
    <property type="entry name" value="HYDROGENASE MATURATION FACTOR HYBG"/>
    <property type="match status" value="1"/>
</dbReference>
<evidence type="ECO:0000313" key="3">
    <source>
        <dbReference type="EMBL" id="NVO99795.1"/>
    </source>
</evidence>
<organism evidence="2 4">
    <name type="scientific">Photobacterium damselae subsp. damselae</name>
    <name type="common">Listonella damsela</name>
    <dbReference type="NCBI Taxonomy" id="85581"/>
    <lineage>
        <taxon>Bacteria</taxon>
        <taxon>Pseudomonadati</taxon>
        <taxon>Pseudomonadota</taxon>
        <taxon>Gammaproteobacteria</taxon>
        <taxon>Vibrionales</taxon>
        <taxon>Vibrionaceae</taxon>
        <taxon>Photobacterium</taxon>
    </lineage>
</organism>
<evidence type="ECO:0000313" key="5">
    <source>
        <dbReference type="Proteomes" id="UP000533429"/>
    </source>
</evidence>
<reference evidence="2 4" key="1">
    <citation type="submission" date="2019-09" db="EMBL/GenBank/DDBJ databases">
        <title>Photobacterium damselae subsp. damselae CDC-2227-81, a human clinical isolate.</title>
        <authorList>
            <person name="Osorio C.R."/>
        </authorList>
    </citation>
    <scope>NUCLEOTIDE SEQUENCE [LARGE SCALE GENOMIC DNA]</scope>
    <source>
        <strain evidence="2 4">CDC-2227-81</strain>
    </source>
</reference>
<dbReference type="RefSeq" id="WP_036765841.1">
    <property type="nucleotide sequence ID" value="NZ_AP026781.1"/>
</dbReference>
<dbReference type="Pfam" id="PF01455">
    <property type="entry name" value="HupF_HypC"/>
    <property type="match status" value="1"/>
</dbReference>
<evidence type="ECO:0000313" key="4">
    <source>
        <dbReference type="Proteomes" id="UP000480943"/>
    </source>
</evidence>
<reference evidence="3 5" key="2">
    <citation type="submission" date="2020-06" db="EMBL/GenBank/DDBJ databases">
        <title>Photobacterium damselae subsp. damselae comparative genomics.</title>
        <authorList>
            <person name="Osorio C.R."/>
        </authorList>
    </citation>
    <scope>NUCLEOTIDE SEQUENCE [LARGE SCALE GENOMIC DNA]</scope>
    <source>
        <strain evidence="3 5">TW250/03</strain>
    </source>
</reference>
<dbReference type="FunFam" id="2.30.30.140:FF:000022">
    <property type="entry name" value="Hydrogenase assembly chaperone HybG"/>
    <property type="match status" value="1"/>
</dbReference>
<dbReference type="NCBIfam" id="TIGR00074">
    <property type="entry name" value="hypC_hupF"/>
    <property type="match status" value="1"/>
</dbReference>
<dbReference type="SUPFAM" id="SSF159127">
    <property type="entry name" value="HupF/HypC-like"/>
    <property type="match status" value="1"/>
</dbReference>
<dbReference type="GO" id="GO:1902670">
    <property type="term" value="F:carbon dioxide binding"/>
    <property type="evidence" value="ECO:0007669"/>
    <property type="project" value="TreeGrafter"/>
</dbReference>
<dbReference type="AlphaFoldDB" id="A0A1C3DSJ6"/>
<evidence type="ECO:0000256" key="1">
    <source>
        <dbReference type="ARBA" id="ARBA00006018"/>
    </source>
</evidence>
<comment type="caution">
    <text evidence="2">The sequence shown here is derived from an EMBL/GenBank/DDBJ whole genome shotgun (WGS) entry which is preliminary data.</text>
</comment>
<dbReference type="GO" id="GO:0005506">
    <property type="term" value="F:iron ion binding"/>
    <property type="evidence" value="ECO:0007669"/>
    <property type="project" value="TreeGrafter"/>
</dbReference>